<dbReference type="Gene3D" id="2.30.42.10">
    <property type="match status" value="1"/>
</dbReference>
<dbReference type="SUPFAM" id="SSF50156">
    <property type="entry name" value="PDZ domain-like"/>
    <property type="match status" value="1"/>
</dbReference>
<dbReference type="Gene3D" id="3.90.226.10">
    <property type="entry name" value="2-enoyl-CoA Hydratase, Chain A, domain 1"/>
    <property type="match status" value="1"/>
</dbReference>
<protein>
    <submittedName>
        <fullName evidence="7">PDZ domain-containing protein</fullName>
    </submittedName>
</protein>
<dbReference type="PANTHER" id="PTHR32060:SF30">
    <property type="entry name" value="CARBOXY-TERMINAL PROCESSING PROTEASE CTPA"/>
    <property type="match status" value="1"/>
</dbReference>
<dbReference type="Pfam" id="PF03572">
    <property type="entry name" value="Peptidase_S41"/>
    <property type="match status" value="1"/>
</dbReference>
<organism evidence="7 8">
    <name type="scientific">Nannocystis pusilla</name>
    <dbReference type="NCBI Taxonomy" id="889268"/>
    <lineage>
        <taxon>Bacteria</taxon>
        <taxon>Pseudomonadati</taxon>
        <taxon>Myxococcota</taxon>
        <taxon>Polyangia</taxon>
        <taxon>Nannocystales</taxon>
        <taxon>Nannocystaceae</taxon>
        <taxon>Nannocystis</taxon>
    </lineage>
</organism>
<dbReference type="InterPro" id="IPR029045">
    <property type="entry name" value="ClpP/crotonase-like_dom_sf"/>
</dbReference>
<evidence type="ECO:0000256" key="4">
    <source>
        <dbReference type="ARBA" id="ARBA00022825"/>
    </source>
</evidence>
<evidence type="ECO:0000313" key="7">
    <source>
        <dbReference type="EMBL" id="MBZ5711021.1"/>
    </source>
</evidence>
<evidence type="ECO:0000256" key="2">
    <source>
        <dbReference type="ARBA" id="ARBA00022670"/>
    </source>
</evidence>
<evidence type="ECO:0000256" key="5">
    <source>
        <dbReference type="SAM" id="MobiDB-lite"/>
    </source>
</evidence>
<dbReference type="SMART" id="SM00228">
    <property type="entry name" value="PDZ"/>
    <property type="match status" value="1"/>
</dbReference>
<dbReference type="SMART" id="SM00245">
    <property type="entry name" value="TSPc"/>
    <property type="match status" value="1"/>
</dbReference>
<reference evidence="7" key="1">
    <citation type="submission" date="2021-08" db="EMBL/GenBank/DDBJ databases">
        <authorList>
            <person name="Stevens D.C."/>
        </authorList>
    </citation>
    <scope>NUCLEOTIDE SEQUENCE</scope>
    <source>
        <strain evidence="7">DSM 53165</strain>
    </source>
</reference>
<evidence type="ECO:0000259" key="6">
    <source>
        <dbReference type="PROSITE" id="PS50106"/>
    </source>
</evidence>
<dbReference type="CDD" id="cd07560">
    <property type="entry name" value="Peptidase_S41_CPP"/>
    <property type="match status" value="1"/>
</dbReference>
<evidence type="ECO:0000313" key="8">
    <source>
        <dbReference type="Proteomes" id="UP001139031"/>
    </source>
</evidence>
<dbReference type="Gene3D" id="3.30.750.44">
    <property type="match status" value="1"/>
</dbReference>
<dbReference type="PANTHER" id="PTHR32060">
    <property type="entry name" value="TAIL-SPECIFIC PROTEASE"/>
    <property type="match status" value="1"/>
</dbReference>
<keyword evidence="3" id="KW-0378">Hydrolase</keyword>
<name>A0ABS7TS28_9BACT</name>
<comment type="caution">
    <text evidence="7">The sequence shown here is derived from an EMBL/GenBank/DDBJ whole genome shotgun (WGS) entry which is preliminary data.</text>
</comment>
<accession>A0ABS7TS28</accession>
<dbReference type="RefSeq" id="WP_224192790.1">
    <property type="nucleotide sequence ID" value="NZ_JAIRAU010000023.1"/>
</dbReference>
<dbReference type="InterPro" id="IPR001478">
    <property type="entry name" value="PDZ"/>
</dbReference>
<dbReference type="EMBL" id="JAIRAU010000023">
    <property type="protein sequence ID" value="MBZ5711021.1"/>
    <property type="molecule type" value="Genomic_DNA"/>
</dbReference>
<feature type="domain" description="PDZ" evidence="6">
    <location>
        <begin position="113"/>
        <end position="183"/>
    </location>
</feature>
<comment type="similarity">
    <text evidence="1">Belongs to the peptidase S41A family.</text>
</comment>
<dbReference type="InterPro" id="IPR004447">
    <property type="entry name" value="Peptidase_S41A"/>
</dbReference>
<dbReference type="PROSITE" id="PS50106">
    <property type="entry name" value="PDZ"/>
    <property type="match status" value="1"/>
</dbReference>
<dbReference type="SUPFAM" id="SSF52096">
    <property type="entry name" value="ClpP/crotonase"/>
    <property type="match status" value="1"/>
</dbReference>
<dbReference type="InterPro" id="IPR041489">
    <property type="entry name" value="PDZ_6"/>
</dbReference>
<gene>
    <name evidence="7" type="ORF">K7C98_17380</name>
</gene>
<evidence type="ECO:0000256" key="3">
    <source>
        <dbReference type="ARBA" id="ARBA00022801"/>
    </source>
</evidence>
<evidence type="ECO:0000256" key="1">
    <source>
        <dbReference type="ARBA" id="ARBA00009179"/>
    </source>
</evidence>
<dbReference type="InterPro" id="IPR005151">
    <property type="entry name" value="Tail-specific_protease"/>
</dbReference>
<sequence>MRRFSLLTLALFACDPEPDDAPATEEAAPVEAPALAAAAATTRTNSPPPPRAAAMPEAEKAFAKARRLIAEHYVDPAIDEGSLYTGAVEGMLARLGQHPSGYPINELLAPRELEELIHGTGGTVVGIGVMIEQVADIVVVRGVISGSPAAKAGLRRGDRILEIDGVRAQGKPMVEIVDQIRGAAGTGVDLFVQRDTEEWHEKLVRATVAIQNVESKLIGDRLGYLRLRGFAETTPAEFDAAVAALQTAGAQALVLDLRSCPGGVLDAAVAVTGSLLRDGQAIVTTTGRDEPAKVAAASGDGRWHALPLVALIGPETASGAEILADALAAHKRATLIGAPTFGKGTVESIHELDNGWAIKISTGRFVGAGGEPLPGRGVKPNVPVPVAADAQPDPIEAVPGESDAALATAMTWLEKHG</sequence>
<dbReference type="Proteomes" id="UP001139031">
    <property type="component" value="Unassembled WGS sequence"/>
</dbReference>
<feature type="region of interest" description="Disordered" evidence="5">
    <location>
        <begin position="37"/>
        <end position="56"/>
    </location>
</feature>
<dbReference type="InterPro" id="IPR036034">
    <property type="entry name" value="PDZ_sf"/>
</dbReference>
<keyword evidence="2" id="KW-0645">Protease</keyword>
<keyword evidence="8" id="KW-1185">Reference proteome</keyword>
<proteinExistence type="inferred from homology"/>
<dbReference type="CDD" id="cd06782">
    <property type="entry name" value="cpPDZ_CPP-like"/>
    <property type="match status" value="1"/>
</dbReference>
<keyword evidence="4" id="KW-0720">Serine protease</keyword>
<dbReference type="Pfam" id="PF17820">
    <property type="entry name" value="PDZ_6"/>
    <property type="match status" value="1"/>
</dbReference>